<dbReference type="EMBL" id="NMUL01000060">
    <property type="protein sequence ID" value="OXM60490.1"/>
    <property type="molecule type" value="Genomic_DNA"/>
</dbReference>
<organism evidence="1 2">
    <name type="scientific">Amycolatopsis vastitatis</name>
    <dbReference type="NCBI Taxonomy" id="1905142"/>
    <lineage>
        <taxon>Bacteria</taxon>
        <taxon>Bacillati</taxon>
        <taxon>Actinomycetota</taxon>
        <taxon>Actinomycetes</taxon>
        <taxon>Pseudonocardiales</taxon>
        <taxon>Pseudonocardiaceae</taxon>
        <taxon>Amycolatopsis</taxon>
    </lineage>
</organism>
<protein>
    <submittedName>
        <fullName evidence="1">Uncharacterized protein</fullName>
    </submittedName>
</protein>
<dbReference type="AlphaFoldDB" id="A0A229SNW7"/>
<gene>
    <name evidence="1" type="ORF">CF165_42470</name>
</gene>
<evidence type="ECO:0000313" key="1">
    <source>
        <dbReference type="EMBL" id="OXM60490.1"/>
    </source>
</evidence>
<sequence>MTDPAEAAARGLEALHAGRTVEAVFNLTLAVDVTPEGHPARPSRLSNLAAALFARNEGTDLADARQMFQAAVSASPPGDPSRSAYVTNLVTVSTRLADATGAEDDLAQAIDAIERHLSETSVDDPQRPRRLALLGAGIRRRFGMTTDRADLEQAMTVLREAAAIEGPFPAAALAELGNTLVVAGQADAAILILQQAIELASPPPTSYRANLGSALLARGRDRLSDLDTAVAEFETAVDATFNSLFLAGLADALHARFEVTGQFEDLVRGSEVARQAVAGGTAPAQVLAVAGSVLSAFATFTGTTAVSEEALGLLRTAVSQTPAGSALQARRMAQLASALHRHGDLDAAITLLRTAETHAAPEDVGMIRNNIAVAATRLAERTGDREHIDEAVRLTAAVAADSDFPARAAA</sequence>
<comment type="caution">
    <text evidence="1">The sequence shown here is derived from an EMBL/GenBank/DDBJ whole genome shotgun (WGS) entry which is preliminary data.</text>
</comment>
<proteinExistence type="predicted"/>
<dbReference type="RefSeq" id="WP_093953245.1">
    <property type="nucleotide sequence ID" value="NZ_NMUL01000060.1"/>
</dbReference>
<dbReference type="InterPro" id="IPR011990">
    <property type="entry name" value="TPR-like_helical_dom_sf"/>
</dbReference>
<dbReference type="Proteomes" id="UP000215199">
    <property type="component" value="Unassembled WGS sequence"/>
</dbReference>
<keyword evidence="2" id="KW-1185">Reference proteome</keyword>
<dbReference type="OrthoDB" id="3206999at2"/>
<accession>A0A229SNW7</accession>
<reference evidence="2" key="1">
    <citation type="submission" date="2017-07" db="EMBL/GenBank/DDBJ databases">
        <title>Comparative genome mining reveals phylogenetic distribution patterns of secondary metabolites in Amycolatopsis.</title>
        <authorList>
            <person name="Adamek M."/>
            <person name="Alanjary M."/>
            <person name="Sales-Ortells H."/>
            <person name="Goodfellow M."/>
            <person name="Bull A.T."/>
            <person name="Kalinowski J."/>
            <person name="Ziemert N."/>
        </authorList>
    </citation>
    <scope>NUCLEOTIDE SEQUENCE [LARGE SCALE GENOMIC DNA]</scope>
    <source>
        <strain evidence="2">H5</strain>
    </source>
</reference>
<dbReference type="SUPFAM" id="SSF48452">
    <property type="entry name" value="TPR-like"/>
    <property type="match status" value="2"/>
</dbReference>
<evidence type="ECO:0000313" key="2">
    <source>
        <dbReference type="Proteomes" id="UP000215199"/>
    </source>
</evidence>
<name>A0A229SNW7_9PSEU</name>
<dbReference type="Gene3D" id="1.25.40.10">
    <property type="entry name" value="Tetratricopeptide repeat domain"/>
    <property type="match status" value="1"/>
</dbReference>